<organism evidence="1 2">
    <name type="scientific">Kushneria konosiri</name>
    <dbReference type="NCBI Taxonomy" id="698828"/>
    <lineage>
        <taxon>Bacteria</taxon>
        <taxon>Pseudomonadati</taxon>
        <taxon>Pseudomonadota</taxon>
        <taxon>Gammaproteobacteria</taxon>
        <taxon>Oceanospirillales</taxon>
        <taxon>Halomonadaceae</taxon>
        <taxon>Kushneria</taxon>
    </lineage>
</organism>
<keyword evidence="2" id="KW-1185">Reference proteome</keyword>
<proteinExistence type="predicted"/>
<name>A0A2Z2H7F6_9GAMM</name>
<dbReference type="EMBL" id="CP021323">
    <property type="protein sequence ID" value="ARS53355.1"/>
    <property type="molecule type" value="Genomic_DNA"/>
</dbReference>
<sequence>MSASTLGLCDYRTGDADTTLTIFQRAVREVVLRNHLPGRLTGRYSRYRRSPIVSDELSIQ</sequence>
<dbReference type="KEGG" id="kus:B9G99_11195"/>
<evidence type="ECO:0000313" key="1">
    <source>
        <dbReference type="EMBL" id="ARS53355.1"/>
    </source>
</evidence>
<dbReference type="Proteomes" id="UP000250025">
    <property type="component" value="Chromosome"/>
</dbReference>
<accession>A0A2Z2H7F6</accession>
<gene>
    <name evidence="1" type="ORF">B9G99_11195</name>
</gene>
<dbReference type="AlphaFoldDB" id="A0A2Z2H7F6"/>
<evidence type="ECO:0000313" key="2">
    <source>
        <dbReference type="Proteomes" id="UP000250025"/>
    </source>
</evidence>
<reference evidence="1 2" key="1">
    <citation type="journal article" date="2017" name="Int. J. Syst. Evol. Microbiol.">
        <title>Kushneria konosiri sp. nov., isolated from the Korean salt-fermented seafood Daemi-jeot.</title>
        <authorList>
            <person name="Yun J.H."/>
            <person name="Park S.K."/>
            <person name="Lee J.Y."/>
            <person name="Jung M.J."/>
            <person name="Bae J.W."/>
        </authorList>
    </citation>
    <scope>NUCLEOTIDE SEQUENCE [LARGE SCALE GENOMIC DNA]</scope>
    <source>
        <strain evidence="1 2">X49</strain>
    </source>
</reference>
<protein>
    <submittedName>
        <fullName evidence="1">Uncharacterized protein</fullName>
    </submittedName>
</protein>